<dbReference type="AlphaFoldDB" id="A0A1L9RMB1"/>
<dbReference type="OrthoDB" id="2152029at2759"/>
<name>A0A1L9RMB1_ASPWE</name>
<dbReference type="InterPro" id="IPR013094">
    <property type="entry name" value="AB_hydrolase_3"/>
</dbReference>
<dbReference type="EMBL" id="KV878212">
    <property type="protein sequence ID" value="OJJ35958.1"/>
    <property type="molecule type" value="Genomic_DNA"/>
</dbReference>
<keyword evidence="1" id="KW-0378">Hydrolase</keyword>
<protein>
    <recommendedName>
        <fullName evidence="2">Alpha/beta hydrolase fold-3 domain-containing protein</fullName>
    </recommendedName>
</protein>
<evidence type="ECO:0000313" key="3">
    <source>
        <dbReference type="EMBL" id="OJJ35958.1"/>
    </source>
</evidence>
<sequence length="361" mass="39886">MSYNANRLSYPTSLTFLECVDLTWKLLTALAIGISAAVRFPFCGENVSSSYRTYVTHAALRQLASSLTMRQIQSSTTAAAYESFAASRGVEPRTALWGETGKGHWVGSHHAANVLVWFHGGNYYAPAHPAYFEFLHNIVDALRLLGKDFAIFVPSYSLAPHAQYPIQLLEGLEVLRFLIEEESKVARNIVIGGDSAGGNLVLGILSHIAHPHPEISAGFVPDEPFAGALMLCPWVTFDQTWPSIERNKDKDCVPLLPNSTHARHFLGDMPSDNYNEPLSAPLEWWTDLNARRLLLLSGEDDIMVDSHHAFARILAAANPYNTETVTVVGEGHVAPVLDLMLGDRKEFESSKVIQRWLSSCL</sequence>
<dbReference type="Gene3D" id="3.40.50.1820">
    <property type="entry name" value="alpha/beta hydrolase"/>
    <property type="match status" value="1"/>
</dbReference>
<dbReference type="GO" id="GO:0016787">
    <property type="term" value="F:hydrolase activity"/>
    <property type="evidence" value="ECO:0007669"/>
    <property type="project" value="UniProtKB-KW"/>
</dbReference>
<accession>A0A1L9RMB1</accession>
<dbReference type="PANTHER" id="PTHR48081:SF31">
    <property type="entry name" value="STERYL ACETYL HYDROLASE MUG81-RELATED"/>
    <property type="match status" value="1"/>
</dbReference>
<dbReference type="InterPro" id="IPR029058">
    <property type="entry name" value="AB_hydrolase_fold"/>
</dbReference>
<proteinExistence type="predicted"/>
<dbReference type="Pfam" id="PF07859">
    <property type="entry name" value="Abhydrolase_3"/>
    <property type="match status" value="1"/>
</dbReference>
<dbReference type="VEuPathDB" id="FungiDB:ASPWEDRAFT_172742"/>
<dbReference type="Proteomes" id="UP000184383">
    <property type="component" value="Unassembled WGS sequence"/>
</dbReference>
<dbReference type="SUPFAM" id="SSF53474">
    <property type="entry name" value="alpha/beta-Hydrolases"/>
    <property type="match status" value="1"/>
</dbReference>
<feature type="domain" description="Alpha/beta hydrolase fold-3" evidence="2">
    <location>
        <begin position="115"/>
        <end position="333"/>
    </location>
</feature>
<keyword evidence="4" id="KW-1185">Reference proteome</keyword>
<reference evidence="4" key="1">
    <citation type="journal article" date="2017" name="Genome Biol.">
        <title>Comparative genomics reveals high biological diversity and specific adaptations in the industrially and medically important fungal genus Aspergillus.</title>
        <authorList>
            <person name="de Vries R.P."/>
            <person name="Riley R."/>
            <person name="Wiebenga A."/>
            <person name="Aguilar-Osorio G."/>
            <person name="Amillis S."/>
            <person name="Uchima C.A."/>
            <person name="Anderluh G."/>
            <person name="Asadollahi M."/>
            <person name="Askin M."/>
            <person name="Barry K."/>
            <person name="Battaglia E."/>
            <person name="Bayram O."/>
            <person name="Benocci T."/>
            <person name="Braus-Stromeyer S.A."/>
            <person name="Caldana C."/>
            <person name="Canovas D."/>
            <person name="Cerqueira G.C."/>
            <person name="Chen F."/>
            <person name="Chen W."/>
            <person name="Choi C."/>
            <person name="Clum A."/>
            <person name="Dos Santos R.A."/>
            <person name="Damasio A.R."/>
            <person name="Diallinas G."/>
            <person name="Emri T."/>
            <person name="Fekete E."/>
            <person name="Flipphi M."/>
            <person name="Freyberg S."/>
            <person name="Gallo A."/>
            <person name="Gournas C."/>
            <person name="Habgood R."/>
            <person name="Hainaut M."/>
            <person name="Harispe M.L."/>
            <person name="Henrissat B."/>
            <person name="Hilden K.S."/>
            <person name="Hope R."/>
            <person name="Hossain A."/>
            <person name="Karabika E."/>
            <person name="Karaffa L."/>
            <person name="Karanyi Z."/>
            <person name="Krasevec N."/>
            <person name="Kuo A."/>
            <person name="Kusch H."/>
            <person name="LaButti K."/>
            <person name="Lagendijk E.L."/>
            <person name="Lapidus A."/>
            <person name="Levasseur A."/>
            <person name="Lindquist E."/>
            <person name="Lipzen A."/>
            <person name="Logrieco A.F."/>
            <person name="MacCabe A."/>
            <person name="Maekelae M.R."/>
            <person name="Malavazi I."/>
            <person name="Melin P."/>
            <person name="Meyer V."/>
            <person name="Mielnichuk N."/>
            <person name="Miskei M."/>
            <person name="Molnar A.P."/>
            <person name="Mule G."/>
            <person name="Ngan C.Y."/>
            <person name="Orejas M."/>
            <person name="Orosz E."/>
            <person name="Ouedraogo J.P."/>
            <person name="Overkamp K.M."/>
            <person name="Park H.-S."/>
            <person name="Perrone G."/>
            <person name="Piumi F."/>
            <person name="Punt P.J."/>
            <person name="Ram A.F."/>
            <person name="Ramon A."/>
            <person name="Rauscher S."/>
            <person name="Record E."/>
            <person name="Riano-Pachon D.M."/>
            <person name="Robert V."/>
            <person name="Roehrig J."/>
            <person name="Ruller R."/>
            <person name="Salamov A."/>
            <person name="Salih N.S."/>
            <person name="Samson R.A."/>
            <person name="Sandor E."/>
            <person name="Sanguinetti M."/>
            <person name="Schuetze T."/>
            <person name="Sepcic K."/>
            <person name="Shelest E."/>
            <person name="Sherlock G."/>
            <person name="Sophianopoulou V."/>
            <person name="Squina F.M."/>
            <person name="Sun H."/>
            <person name="Susca A."/>
            <person name="Todd R.B."/>
            <person name="Tsang A."/>
            <person name="Unkles S.E."/>
            <person name="van de Wiele N."/>
            <person name="van Rossen-Uffink D."/>
            <person name="Oliveira J.V."/>
            <person name="Vesth T.C."/>
            <person name="Visser J."/>
            <person name="Yu J.-H."/>
            <person name="Zhou M."/>
            <person name="Andersen M.R."/>
            <person name="Archer D.B."/>
            <person name="Baker S.E."/>
            <person name="Benoit I."/>
            <person name="Brakhage A.A."/>
            <person name="Braus G.H."/>
            <person name="Fischer R."/>
            <person name="Frisvad J.C."/>
            <person name="Goldman G.H."/>
            <person name="Houbraken J."/>
            <person name="Oakley B."/>
            <person name="Pocsi I."/>
            <person name="Scazzocchio C."/>
            <person name="Seiboth B."/>
            <person name="vanKuyk P.A."/>
            <person name="Wortman J."/>
            <person name="Dyer P.S."/>
            <person name="Grigoriev I.V."/>
        </authorList>
    </citation>
    <scope>NUCLEOTIDE SEQUENCE [LARGE SCALE GENOMIC DNA]</scope>
    <source>
        <strain evidence="4">DTO 134E9</strain>
    </source>
</reference>
<dbReference type="InterPro" id="IPR050300">
    <property type="entry name" value="GDXG_lipolytic_enzyme"/>
</dbReference>
<dbReference type="STRING" id="1073089.A0A1L9RMB1"/>
<evidence type="ECO:0000256" key="1">
    <source>
        <dbReference type="ARBA" id="ARBA00022801"/>
    </source>
</evidence>
<dbReference type="RefSeq" id="XP_040689634.1">
    <property type="nucleotide sequence ID" value="XM_040830968.1"/>
</dbReference>
<evidence type="ECO:0000313" key="4">
    <source>
        <dbReference type="Proteomes" id="UP000184383"/>
    </source>
</evidence>
<dbReference type="PANTHER" id="PTHR48081">
    <property type="entry name" value="AB HYDROLASE SUPERFAMILY PROTEIN C4A8.06C"/>
    <property type="match status" value="1"/>
</dbReference>
<evidence type="ECO:0000259" key="2">
    <source>
        <dbReference type="Pfam" id="PF07859"/>
    </source>
</evidence>
<organism evidence="3 4">
    <name type="scientific">Aspergillus wentii DTO 134E9</name>
    <dbReference type="NCBI Taxonomy" id="1073089"/>
    <lineage>
        <taxon>Eukaryota</taxon>
        <taxon>Fungi</taxon>
        <taxon>Dikarya</taxon>
        <taxon>Ascomycota</taxon>
        <taxon>Pezizomycotina</taxon>
        <taxon>Eurotiomycetes</taxon>
        <taxon>Eurotiomycetidae</taxon>
        <taxon>Eurotiales</taxon>
        <taxon>Aspergillaceae</taxon>
        <taxon>Aspergillus</taxon>
        <taxon>Aspergillus subgen. Cremei</taxon>
    </lineage>
</organism>
<gene>
    <name evidence="3" type="ORF">ASPWEDRAFT_172742</name>
</gene>
<dbReference type="GeneID" id="63746816"/>